<evidence type="ECO:0000256" key="5">
    <source>
        <dbReference type="ARBA" id="ARBA00022741"/>
    </source>
</evidence>
<evidence type="ECO:0000256" key="8">
    <source>
        <dbReference type="ARBA" id="ARBA00023277"/>
    </source>
</evidence>
<keyword evidence="3 9" id="KW-0808">Transferase</keyword>
<dbReference type="OrthoDB" id="9801810at2"/>
<dbReference type="InterPro" id="IPR011831">
    <property type="entry name" value="ADP-Glc_PPase"/>
</dbReference>
<keyword evidence="8 9" id="KW-0119">Carbohydrate metabolism</keyword>
<comment type="function">
    <text evidence="9">Involved in the biosynthesis of ADP-glucose, a building block required for the elongation reactions to produce glycogen. Catalyzes the reaction between ATP and alpha-D-glucose 1-phosphate (G1P) to produce pyrophosphate and ADP-Glc.</text>
</comment>
<name>A0A6A8DB53_9BACI</name>
<keyword evidence="7 9" id="KW-0320">Glycogen biosynthesis</keyword>
<dbReference type="CDD" id="cd04651">
    <property type="entry name" value="LbH_G1P_AT_C"/>
    <property type="match status" value="1"/>
</dbReference>
<gene>
    <name evidence="9" type="primary">glgC</name>
    <name evidence="12" type="ORF">GH741_07515</name>
</gene>
<reference evidence="12" key="1">
    <citation type="submission" date="2019-11" db="EMBL/GenBank/DDBJ databases">
        <authorList>
            <person name="Li J."/>
        </authorList>
    </citation>
    <scope>NUCLEOTIDE SEQUENCE</scope>
    <source>
        <strain evidence="12">B6B</strain>
    </source>
</reference>
<keyword evidence="4 9" id="KW-0548">Nucleotidyltransferase</keyword>
<comment type="catalytic activity">
    <reaction evidence="9">
        <text>alpha-D-glucose 1-phosphate + ATP + H(+) = ADP-alpha-D-glucose + diphosphate</text>
        <dbReference type="Rhea" id="RHEA:12120"/>
        <dbReference type="ChEBI" id="CHEBI:15378"/>
        <dbReference type="ChEBI" id="CHEBI:30616"/>
        <dbReference type="ChEBI" id="CHEBI:33019"/>
        <dbReference type="ChEBI" id="CHEBI:57498"/>
        <dbReference type="ChEBI" id="CHEBI:58601"/>
        <dbReference type="EC" id="2.7.7.27"/>
    </reaction>
</comment>
<dbReference type="PANTHER" id="PTHR43523">
    <property type="entry name" value="GLUCOSE-1-PHOSPHATE ADENYLYLTRANSFERASE-RELATED"/>
    <property type="match status" value="1"/>
</dbReference>
<dbReference type="PANTHER" id="PTHR43523:SF2">
    <property type="entry name" value="GLUCOSE-1-PHOSPHATE ADENYLYLTRANSFERASE"/>
    <property type="match status" value="1"/>
</dbReference>
<dbReference type="EMBL" id="WJNG01000005">
    <property type="protein sequence ID" value="MRH42530.1"/>
    <property type="molecule type" value="Genomic_DNA"/>
</dbReference>
<dbReference type="Proteomes" id="UP000799092">
    <property type="component" value="Unassembled WGS sequence"/>
</dbReference>
<feature type="binding site" evidence="9">
    <location>
        <position position="165"/>
    </location>
    <ligand>
        <name>alpha-D-glucose 1-phosphate</name>
        <dbReference type="ChEBI" id="CHEBI:58601"/>
    </ligand>
</feature>
<dbReference type="InterPro" id="IPR023049">
    <property type="entry name" value="GlgC_bac"/>
</dbReference>
<dbReference type="InterPro" id="IPR011004">
    <property type="entry name" value="Trimer_LpxA-like_sf"/>
</dbReference>
<evidence type="ECO:0000256" key="7">
    <source>
        <dbReference type="ARBA" id="ARBA00023056"/>
    </source>
</evidence>
<evidence type="ECO:0000259" key="10">
    <source>
        <dbReference type="Pfam" id="PF00483"/>
    </source>
</evidence>
<dbReference type="UniPathway" id="UPA00164"/>
<comment type="subunit">
    <text evidence="9">Homotetramer.</text>
</comment>
<dbReference type="HAMAP" id="MF_00624">
    <property type="entry name" value="GlgC"/>
    <property type="match status" value="1"/>
</dbReference>
<evidence type="ECO:0000256" key="2">
    <source>
        <dbReference type="ARBA" id="ARBA00022600"/>
    </source>
</evidence>
<keyword evidence="6 9" id="KW-0067">ATP-binding</keyword>
<keyword evidence="13" id="KW-1185">Reference proteome</keyword>
<protein>
    <recommendedName>
        <fullName evidence="9">Glucose-1-phosphate adenylyltransferase</fullName>
        <ecNumber evidence="9">2.7.7.27</ecNumber>
    </recommendedName>
    <alternativeName>
        <fullName evidence="9">ADP-glucose pyrophosphorylase</fullName>
        <shortName evidence="9">ADPGlc PPase</shortName>
    </alternativeName>
    <alternativeName>
        <fullName evidence="9">ADP-glucose synthase</fullName>
    </alternativeName>
</protein>
<dbReference type="NCBIfam" id="TIGR02091">
    <property type="entry name" value="glgC"/>
    <property type="match status" value="1"/>
</dbReference>
<evidence type="ECO:0000256" key="6">
    <source>
        <dbReference type="ARBA" id="ARBA00022840"/>
    </source>
</evidence>
<evidence type="ECO:0000259" key="11">
    <source>
        <dbReference type="Pfam" id="PF24894"/>
    </source>
</evidence>
<feature type="domain" description="Nucleotidyl transferase" evidence="10">
    <location>
        <begin position="8"/>
        <end position="259"/>
    </location>
</feature>
<feature type="site" description="Could play a key role in the communication between the regulatory and the substrate sites" evidence="9">
    <location>
        <position position="99"/>
    </location>
</feature>
<sequence length="383" mass="43181">MTRKEMVAMLLAGGEGSRLGNLTKWIAKPAIPFGGKYRIIDFTLSNCNNSGIDTVGVLTQYQPLILNSYLGVGTPWDLNRKRGGLKILPPYVQKTGGRWYKGTANAIFENIPFVDQYDPEFVLIISGDHIYKMDYTEMLESHKTSNADVTISVVEVPWEEVSRFGIMNTDENFHITEFEEKPTNPKSNLASMGVYIFNWKLLKRYLIENQQNSTSYDFGKDIIPAMLSDNRSLVAYPFEGYWKDVGTIESLWQANLDLLDDNVELDLNDRYWRIRSADPNMSPQYIGSSAKVTQSMVNEGCVVMGEIDHSILFYDAHVGEGSYIKDSIIMPYSKIGKDVTIHRAIVGEGVIIPDGVTIGHPKGPIELIDQNSNYKQNYRSSVN</sequence>
<dbReference type="SUPFAM" id="SSF51161">
    <property type="entry name" value="Trimeric LpxA-like enzymes"/>
    <property type="match status" value="1"/>
</dbReference>
<evidence type="ECO:0000256" key="4">
    <source>
        <dbReference type="ARBA" id="ARBA00022695"/>
    </source>
</evidence>
<dbReference type="InterPro" id="IPR029044">
    <property type="entry name" value="Nucleotide-diphossugar_trans"/>
</dbReference>
<feature type="binding site" evidence="9">
    <location>
        <position position="191"/>
    </location>
    <ligand>
        <name>alpha-D-glucose 1-phosphate</name>
        <dbReference type="ChEBI" id="CHEBI:58601"/>
    </ligand>
</feature>
<dbReference type="Pfam" id="PF00483">
    <property type="entry name" value="NTP_transferase"/>
    <property type="match status" value="1"/>
</dbReference>
<dbReference type="InterPro" id="IPR056818">
    <property type="entry name" value="GlmU/GlgC-like_hexapep"/>
</dbReference>
<dbReference type="PROSITE" id="PS00810">
    <property type="entry name" value="ADP_GLC_PYROPHOSPH_3"/>
    <property type="match status" value="1"/>
</dbReference>
<comment type="similarity">
    <text evidence="1 9">Belongs to the bacterial/plant glucose-1-phosphate adenylyltransferase family.</text>
</comment>
<dbReference type="SUPFAM" id="SSF53448">
    <property type="entry name" value="Nucleotide-diphospho-sugar transferases"/>
    <property type="match status" value="1"/>
</dbReference>
<dbReference type="CDD" id="cd02508">
    <property type="entry name" value="ADP_Glucose_PP"/>
    <property type="match status" value="1"/>
</dbReference>
<dbReference type="AlphaFoldDB" id="A0A6A8DB53"/>
<dbReference type="Gene3D" id="2.160.10.10">
    <property type="entry name" value="Hexapeptide repeat proteins"/>
    <property type="match status" value="1"/>
</dbReference>
<feature type="binding site" evidence="9">
    <location>
        <begin position="180"/>
        <end position="181"/>
    </location>
    <ligand>
        <name>alpha-D-glucose 1-phosphate</name>
        <dbReference type="ChEBI" id="CHEBI:58601"/>
    </ligand>
</feature>
<organism evidence="12 13">
    <name type="scientific">Aquibacillus halophilus</name>
    <dbReference type="NCBI Taxonomy" id="930132"/>
    <lineage>
        <taxon>Bacteria</taxon>
        <taxon>Bacillati</taxon>
        <taxon>Bacillota</taxon>
        <taxon>Bacilli</taxon>
        <taxon>Bacillales</taxon>
        <taxon>Bacillaceae</taxon>
        <taxon>Aquibacillus</taxon>
    </lineage>
</organism>
<evidence type="ECO:0000256" key="3">
    <source>
        <dbReference type="ARBA" id="ARBA00022679"/>
    </source>
</evidence>
<dbReference type="NCBIfam" id="NF003670">
    <property type="entry name" value="PRK05293.1"/>
    <property type="match status" value="1"/>
</dbReference>
<comment type="caution">
    <text evidence="12">The sequence shown here is derived from an EMBL/GenBank/DDBJ whole genome shotgun (WGS) entry which is preliminary data.</text>
</comment>
<dbReference type="InterPro" id="IPR005835">
    <property type="entry name" value="NTP_transferase_dom"/>
</dbReference>
<dbReference type="Pfam" id="PF24894">
    <property type="entry name" value="Hexapep_GlmU"/>
    <property type="match status" value="1"/>
</dbReference>
<feature type="domain" description="Glucose-1-phosphate adenylyltransferase/Bifunctional protein GlmU-like C-terminal hexapeptide" evidence="11">
    <location>
        <begin position="288"/>
        <end position="360"/>
    </location>
</feature>
<evidence type="ECO:0000313" key="12">
    <source>
        <dbReference type="EMBL" id="MRH42530.1"/>
    </source>
</evidence>
<comment type="pathway">
    <text evidence="9">Glycan biosynthesis; glycogen biosynthesis.</text>
</comment>
<dbReference type="GO" id="GO:0005524">
    <property type="term" value="F:ATP binding"/>
    <property type="evidence" value="ECO:0007669"/>
    <property type="project" value="UniProtKB-KW"/>
</dbReference>
<evidence type="ECO:0000256" key="9">
    <source>
        <dbReference type="HAMAP-Rule" id="MF_00624"/>
    </source>
</evidence>
<dbReference type="InterPro" id="IPR005836">
    <property type="entry name" value="ADP_Glu_pyroP_CS"/>
</dbReference>
<feature type="binding site" evidence="9">
    <location>
        <position position="100"/>
    </location>
    <ligand>
        <name>alpha-D-glucose 1-phosphate</name>
        <dbReference type="ChEBI" id="CHEBI:58601"/>
    </ligand>
</feature>
<proteinExistence type="inferred from homology"/>
<evidence type="ECO:0000313" key="13">
    <source>
        <dbReference type="Proteomes" id="UP000799092"/>
    </source>
</evidence>
<feature type="site" description="Could play a key role in the communication between the regulatory and the substrate sites" evidence="9">
    <location>
        <position position="60"/>
    </location>
</feature>
<dbReference type="Gene3D" id="3.90.550.10">
    <property type="entry name" value="Spore Coat Polysaccharide Biosynthesis Protein SpsA, Chain A"/>
    <property type="match status" value="1"/>
</dbReference>
<keyword evidence="5 9" id="KW-0547">Nucleotide-binding</keyword>
<keyword evidence="2 9" id="KW-0321">Glycogen metabolism</keyword>
<dbReference type="RefSeq" id="WP_153736170.1">
    <property type="nucleotide sequence ID" value="NZ_WJNG01000005.1"/>
</dbReference>
<evidence type="ECO:0000256" key="1">
    <source>
        <dbReference type="ARBA" id="ARBA00010443"/>
    </source>
</evidence>
<dbReference type="GO" id="GO:0005978">
    <property type="term" value="P:glycogen biosynthetic process"/>
    <property type="evidence" value="ECO:0007669"/>
    <property type="project" value="UniProtKB-UniRule"/>
</dbReference>
<accession>A0A6A8DB53</accession>
<dbReference type="GO" id="GO:0008878">
    <property type="term" value="F:glucose-1-phosphate adenylyltransferase activity"/>
    <property type="evidence" value="ECO:0007669"/>
    <property type="project" value="UniProtKB-UniRule"/>
</dbReference>
<dbReference type="EC" id="2.7.7.27" evidence="9"/>
<dbReference type="PROSITE" id="PS00809">
    <property type="entry name" value="ADP_GLC_PYROPHOSPH_2"/>
    <property type="match status" value="1"/>
</dbReference>